<gene>
    <name evidence="9" type="ORF">EAH76_21710</name>
</gene>
<dbReference type="InterPro" id="IPR051679">
    <property type="entry name" value="DASS-Related_Transporters"/>
</dbReference>
<keyword evidence="10" id="KW-1185">Reference proteome</keyword>
<dbReference type="Proteomes" id="UP000319931">
    <property type="component" value="Unassembled WGS sequence"/>
</dbReference>
<feature type="transmembrane region" description="Helical" evidence="7">
    <location>
        <begin position="395"/>
        <end position="415"/>
    </location>
</feature>
<feature type="transmembrane region" description="Helical" evidence="7">
    <location>
        <begin position="356"/>
        <end position="375"/>
    </location>
</feature>
<sequence length="417" mass="42968">MTLAQIATLAVLIGVVAALASERLRADLVTLVGAGLLCLLGIARTSDIQAGFASPAIIALASLFVLVEALHVSGAIGLLFRLAEGAVNRMGKRALPLLIGVAGALSAFLNNTPLVLLGTSVLQQTADRRGWDVRPLLIPLSYATILGGTCTLIGSSTNLLVDEMVRKAGLHGFGLFEMAGVGLSMALVGAPYLALVAPRLLRGAGRDGALEQEIARDMLPLHPVRAFVTLAVLTMVIGGAVGGLPIAVAAFVGAIVLIAARVLSPEEAYGATNPRLLVMIAGMLVIGGAIDRTGLGALAASLLSNVTERFGPRTALAIIYVATLILTEFMSHAGAAVLLTPIAIGIAQDLGLDPRPFTVAVMMAASASFLTPFGYQTNTIVYQAGGYRYGDFVKAGLPLTLLTATAALIAIPRFFPF</sequence>
<evidence type="ECO:0000256" key="3">
    <source>
        <dbReference type="ARBA" id="ARBA00022692"/>
    </source>
</evidence>
<name>A0A502FFD6_9SPHN</name>
<dbReference type="AlphaFoldDB" id="A0A502FFD6"/>
<dbReference type="PANTHER" id="PTHR43652">
    <property type="entry name" value="BASIC AMINO ACID ANTIPORTER YFCC-RELATED"/>
    <property type="match status" value="1"/>
</dbReference>
<feature type="transmembrane region" description="Helical" evidence="7">
    <location>
        <begin position="94"/>
        <end position="116"/>
    </location>
</feature>
<organism evidence="9 10">
    <name type="scientific">Sphingomonas glacialis</name>
    <dbReference type="NCBI Taxonomy" id="658225"/>
    <lineage>
        <taxon>Bacteria</taxon>
        <taxon>Pseudomonadati</taxon>
        <taxon>Pseudomonadota</taxon>
        <taxon>Alphaproteobacteria</taxon>
        <taxon>Sphingomonadales</taxon>
        <taxon>Sphingomonadaceae</taxon>
        <taxon>Sphingomonas</taxon>
    </lineage>
</organism>
<comment type="subcellular location">
    <subcellularLocation>
        <location evidence="1">Membrane</location>
        <topology evidence="1">Multi-pass membrane protein</topology>
    </subcellularLocation>
</comment>
<keyword evidence="5 7" id="KW-1133">Transmembrane helix</keyword>
<protein>
    <submittedName>
        <fullName evidence="9">SLC13/DASS family transporter</fullName>
    </submittedName>
</protein>
<comment type="caution">
    <text evidence="9">The sequence shown here is derived from an EMBL/GenBank/DDBJ whole genome shotgun (WGS) entry which is preliminary data.</text>
</comment>
<feature type="transmembrane region" description="Helical" evidence="7">
    <location>
        <begin position="28"/>
        <end position="45"/>
    </location>
</feature>
<keyword evidence="6 7" id="KW-0472">Membrane</keyword>
<dbReference type="InterPro" id="IPR004680">
    <property type="entry name" value="Cit_transptr-like_dom"/>
</dbReference>
<evidence type="ECO:0000256" key="2">
    <source>
        <dbReference type="ARBA" id="ARBA00022448"/>
    </source>
</evidence>
<dbReference type="GO" id="GO:0055085">
    <property type="term" value="P:transmembrane transport"/>
    <property type="evidence" value="ECO:0007669"/>
    <property type="project" value="InterPro"/>
</dbReference>
<dbReference type="GO" id="GO:0005886">
    <property type="term" value="C:plasma membrane"/>
    <property type="evidence" value="ECO:0007669"/>
    <property type="project" value="TreeGrafter"/>
</dbReference>
<keyword evidence="3 7" id="KW-0812">Transmembrane</keyword>
<dbReference type="RefSeq" id="WP_140852363.1">
    <property type="nucleotide sequence ID" value="NZ_RCZC01000010.1"/>
</dbReference>
<evidence type="ECO:0000256" key="4">
    <source>
        <dbReference type="ARBA" id="ARBA00022737"/>
    </source>
</evidence>
<feature type="transmembrane region" description="Helical" evidence="7">
    <location>
        <begin position="57"/>
        <end position="82"/>
    </location>
</feature>
<feature type="transmembrane region" description="Helical" evidence="7">
    <location>
        <begin position="218"/>
        <end position="238"/>
    </location>
</feature>
<feature type="transmembrane region" description="Helical" evidence="7">
    <location>
        <begin position="175"/>
        <end position="197"/>
    </location>
</feature>
<dbReference type="EMBL" id="RCZC01000010">
    <property type="protein sequence ID" value="TPG48036.1"/>
    <property type="molecule type" value="Genomic_DNA"/>
</dbReference>
<evidence type="ECO:0000313" key="10">
    <source>
        <dbReference type="Proteomes" id="UP000319931"/>
    </source>
</evidence>
<evidence type="ECO:0000313" key="9">
    <source>
        <dbReference type="EMBL" id="TPG48036.1"/>
    </source>
</evidence>
<keyword evidence="2" id="KW-0813">Transport</keyword>
<keyword evidence="4" id="KW-0677">Repeat</keyword>
<evidence type="ECO:0000256" key="5">
    <source>
        <dbReference type="ARBA" id="ARBA00022989"/>
    </source>
</evidence>
<evidence type="ECO:0000256" key="6">
    <source>
        <dbReference type="ARBA" id="ARBA00023136"/>
    </source>
</evidence>
<dbReference type="CDD" id="cd01115">
    <property type="entry name" value="SLC13_permease"/>
    <property type="match status" value="1"/>
</dbReference>
<feature type="transmembrane region" description="Helical" evidence="7">
    <location>
        <begin position="315"/>
        <end position="344"/>
    </location>
</feature>
<feature type="domain" description="Citrate transporter-like" evidence="8">
    <location>
        <begin position="17"/>
        <end position="352"/>
    </location>
</feature>
<evidence type="ECO:0000259" key="8">
    <source>
        <dbReference type="Pfam" id="PF03600"/>
    </source>
</evidence>
<evidence type="ECO:0000256" key="7">
    <source>
        <dbReference type="SAM" id="Phobius"/>
    </source>
</evidence>
<dbReference type="PANTHER" id="PTHR43652:SF2">
    <property type="entry name" value="BASIC AMINO ACID ANTIPORTER YFCC-RELATED"/>
    <property type="match status" value="1"/>
</dbReference>
<reference evidence="9 10" key="1">
    <citation type="journal article" date="2019" name="Environ. Microbiol.">
        <title>Species interactions and distinct microbial communities in high Arctic permafrost affected cryosols are associated with the CH4 and CO2 gas fluxes.</title>
        <authorList>
            <person name="Altshuler I."/>
            <person name="Hamel J."/>
            <person name="Turney S."/>
            <person name="Magnuson E."/>
            <person name="Levesque R."/>
            <person name="Greer C."/>
            <person name="Whyte L.G."/>
        </authorList>
    </citation>
    <scope>NUCLEOTIDE SEQUENCE [LARGE SCALE GENOMIC DNA]</scope>
    <source>
        <strain evidence="9 10">E6.1</strain>
    </source>
</reference>
<accession>A0A502FFD6</accession>
<evidence type="ECO:0000256" key="1">
    <source>
        <dbReference type="ARBA" id="ARBA00004141"/>
    </source>
</evidence>
<feature type="transmembrane region" description="Helical" evidence="7">
    <location>
        <begin position="276"/>
        <end position="303"/>
    </location>
</feature>
<dbReference type="OrthoDB" id="9809303at2"/>
<dbReference type="Pfam" id="PF03600">
    <property type="entry name" value="CitMHS"/>
    <property type="match status" value="1"/>
</dbReference>
<proteinExistence type="predicted"/>